<dbReference type="Proteomes" id="UP000055024">
    <property type="component" value="Unassembled WGS sequence"/>
</dbReference>
<comment type="caution">
    <text evidence="1">The sequence shown here is derived from an EMBL/GenBank/DDBJ whole genome shotgun (WGS) entry which is preliminary data.</text>
</comment>
<keyword evidence="2" id="KW-1185">Reference proteome</keyword>
<name>A0A0V1HV02_9BILA</name>
<evidence type="ECO:0000313" key="2">
    <source>
        <dbReference type="Proteomes" id="UP000055024"/>
    </source>
</evidence>
<dbReference type="EMBL" id="JYDP01000025">
    <property type="protein sequence ID" value="KRZ14381.1"/>
    <property type="molecule type" value="Genomic_DNA"/>
</dbReference>
<accession>A0A0V1HV02</accession>
<protein>
    <submittedName>
        <fullName evidence="1">Uncharacterized protein</fullName>
    </submittedName>
</protein>
<dbReference type="AlphaFoldDB" id="A0A0V1HV02"/>
<organism evidence="1 2">
    <name type="scientific">Trichinella zimbabwensis</name>
    <dbReference type="NCBI Taxonomy" id="268475"/>
    <lineage>
        <taxon>Eukaryota</taxon>
        <taxon>Metazoa</taxon>
        <taxon>Ecdysozoa</taxon>
        <taxon>Nematoda</taxon>
        <taxon>Enoplea</taxon>
        <taxon>Dorylaimia</taxon>
        <taxon>Trichinellida</taxon>
        <taxon>Trichinellidae</taxon>
        <taxon>Trichinella</taxon>
    </lineage>
</organism>
<gene>
    <name evidence="1" type="ORF">T11_8414</name>
</gene>
<proteinExistence type="predicted"/>
<reference evidence="1 2" key="1">
    <citation type="submission" date="2015-01" db="EMBL/GenBank/DDBJ databases">
        <title>Evolution of Trichinella species and genotypes.</title>
        <authorList>
            <person name="Korhonen P.K."/>
            <person name="Edoardo P."/>
            <person name="Giuseppe L.R."/>
            <person name="Gasser R.B."/>
        </authorList>
    </citation>
    <scope>NUCLEOTIDE SEQUENCE [LARGE SCALE GENOMIC DNA]</scope>
    <source>
        <strain evidence="1">ISS1029</strain>
    </source>
</reference>
<sequence>MRYSTTPLAWTRCTLDFVSSLSSLLLTTENKIRTCLVSVGPSSSRPLVTAAYAVNGNSTIVNCLFNSGSERRILI</sequence>
<evidence type="ECO:0000313" key="1">
    <source>
        <dbReference type="EMBL" id="KRZ14381.1"/>
    </source>
</evidence>